<evidence type="ECO:0000256" key="6">
    <source>
        <dbReference type="SAM" id="Coils"/>
    </source>
</evidence>
<evidence type="ECO:0000256" key="5">
    <source>
        <dbReference type="ARBA" id="ARBA00023136"/>
    </source>
</evidence>
<evidence type="ECO:0000256" key="8">
    <source>
        <dbReference type="SAM" id="Phobius"/>
    </source>
</evidence>
<feature type="region of interest" description="Disordered" evidence="7">
    <location>
        <begin position="239"/>
        <end position="258"/>
    </location>
</feature>
<dbReference type="PANTHER" id="PTHR32309:SF13">
    <property type="entry name" value="FERRIC ENTEROBACTIN TRANSPORT PROTEIN FEPE"/>
    <property type="match status" value="1"/>
</dbReference>
<feature type="transmembrane region" description="Helical" evidence="8">
    <location>
        <begin position="426"/>
        <end position="447"/>
    </location>
</feature>
<evidence type="ECO:0000256" key="1">
    <source>
        <dbReference type="ARBA" id="ARBA00004651"/>
    </source>
</evidence>
<evidence type="ECO:0000259" key="9">
    <source>
        <dbReference type="Pfam" id="PF02706"/>
    </source>
</evidence>
<organism evidence="10">
    <name type="scientific">mine drainage metagenome</name>
    <dbReference type="NCBI Taxonomy" id="410659"/>
    <lineage>
        <taxon>unclassified sequences</taxon>
        <taxon>metagenomes</taxon>
        <taxon>ecological metagenomes</taxon>
    </lineage>
</organism>
<dbReference type="PANTHER" id="PTHR32309">
    <property type="entry name" value="TYROSINE-PROTEIN KINASE"/>
    <property type="match status" value="1"/>
</dbReference>
<comment type="subcellular location">
    <subcellularLocation>
        <location evidence="1">Cell membrane</location>
        <topology evidence="1">Multi-pass membrane protein</topology>
    </subcellularLocation>
</comment>
<keyword evidence="4 8" id="KW-1133">Transmembrane helix</keyword>
<keyword evidence="2" id="KW-1003">Cell membrane</keyword>
<dbReference type="AlphaFoldDB" id="A0A1J5SSW9"/>
<feature type="transmembrane region" description="Helical" evidence="8">
    <location>
        <begin position="488"/>
        <end position="512"/>
    </location>
</feature>
<sequence length="517" mass="57664">MDEVIRQVLLTLAGVWRKRWYGLLAAWLVGIAGIFVILSMPDKYEASARIYVDTQSVLRPLMSGIAVQPNVDQQIAILSRTLISRPNVQRLARMADLDLGAKTKEDMERLVDGLMNSLEIKTAGRDNLYTLSYRDTQPERAKRVVQSLVSIFVESGIGDKRKDSDSALKFIQEQISSYEKKLEQAEDRLKDFKLKNMNLSEEGKNYFARISGAGTKLKDAQLELREAEDSRDVLKRELEGEEPVMLSEAPDSGSLGSVPEIDSRIDALKRNLDSLLLRYTAQHPDVVGTKKVIAELEDQKRQELKARSKAGGARMISAGADPVLQQLRMSLTEADANVAALHARVTEYEARFDELRNAAKQQPEIDAEFSKMNRDYDIQKKNYEALVSRRESAAMSEQMGSTTGVADFRMIDPPRVSPKPVEPNRLLFLPLALLGALLSGMGISFVASQIWPVFIDCRSVRDLTGLPVLGGVSLLKDQTSVRQERHRLMAFFAGLGGLFVSYGAALLFLWLATARNT</sequence>
<dbReference type="InterPro" id="IPR014345">
    <property type="entry name" value="XrtA_polysacc_chain"/>
</dbReference>
<reference evidence="10" key="1">
    <citation type="submission" date="2016-10" db="EMBL/GenBank/DDBJ databases">
        <title>Sequence of Gallionella enrichment culture.</title>
        <authorList>
            <person name="Poehlein A."/>
            <person name="Muehling M."/>
            <person name="Daniel R."/>
        </authorList>
    </citation>
    <scope>NUCLEOTIDE SEQUENCE</scope>
</reference>
<dbReference type="SUPFAM" id="SSF57997">
    <property type="entry name" value="Tropomyosin"/>
    <property type="match status" value="1"/>
</dbReference>
<evidence type="ECO:0000256" key="4">
    <source>
        <dbReference type="ARBA" id="ARBA00022989"/>
    </source>
</evidence>
<proteinExistence type="predicted"/>
<gene>
    <name evidence="10" type="primary">smc_10</name>
    <name evidence="10" type="ORF">GALL_107060</name>
</gene>
<accession>A0A1J5SSW9</accession>
<evidence type="ECO:0000256" key="2">
    <source>
        <dbReference type="ARBA" id="ARBA00022475"/>
    </source>
</evidence>
<protein>
    <submittedName>
        <fullName evidence="10">Chromosome partition protein Smc</fullName>
    </submittedName>
</protein>
<evidence type="ECO:0000256" key="7">
    <source>
        <dbReference type="SAM" id="MobiDB-lite"/>
    </source>
</evidence>
<feature type="coiled-coil region" evidence="6">
    <location>
        <begin position="324"/>
        <end position="358"/>
    </location>
</feature>
<evidence type="ECO:0000256" key="3">
    <source>
        <dbReference type="ARBA" id="ARBA00022692"/>
    </source>
</evidence>
<dbReference type="InterPro" id="IPR050445">
    <property type="entry name" value="Bact_polysacc_biosynth/exp"/>
</dbReference>
<comment type="caution">
    <text evidence="10">The sequence shown here is derived from an EMBL/GenBank/DDBJ whole genome shotgun (WGS) entry which is preliminary data.</text>
</comment>
<dbReference type="Pfam" id="PF02706">
    <property type="entry name" value="Wzz"/>
    <property type="match status" value="1"/>
</dbReference>
<keyword evidence="3 8" id="KW-0812">Transmembrane</keyword>
<keyword evidence="6" id="KW-0175">Coiled coil</keyword>
<dbReference type="EMBL" id="MLJW01000039">
    <property type="protein sequence ID" value="OIR07117.1"/>
    <property type="molecule type" value="Genomic_DNA"/>
</dbReference>
<dbReference type="GO" id="GO:0004713">
    <property type="term" value="F:protein tyrosine kinase activity"/>
    <property type="evidence" value="ECO:0007669"/>
    <property type="project" value="TreeGrafter"/>
</dbReference>
<keyword evidence="5 8" id="KW-0472">Membrane</keyword>
<name>A0A1J5SSW9_9ZZZZ</name>
<dbReference type="InterPro" id="IPR003856">
    <property type="entry name" value="LPS_length_determ_N"/>
</dbReference>
<dbReference type="GO" id="GO:0005886">
    <property type="term" value="C:plasma membrane"/>
    <property type="evidence" value="ECO:0007669"/>
    <property type="project" value="UniProtKB-SubCell"/>
</dbReference>
<feature type="coiled-coil region" evidence="6">
    <location>
        <begin position="168"/>
        <end position="237"/>
    </location>
</feature>
<feature type="transmembrane region" description="Helical" evidence="8">
    <location>
        <begin position="20"/>
        <end position="40"/>
    </location>
</feature>
<evidence type="ECO:0000313" key="10">
    <source>
        <dbReference type="EMBL" id="OIR07117.1"/>
    </source>
</evidence>
<dbReference type="NCBIfam" id="TIGR03007">
    <property type="entry name" value="pepcterm_ChnLen"/>
    <property type="match status" value="1"/>
</dbReference>
<feature type="domain" description="Polysaccharide chain length determinant N-terminal" evidence="9">
    <location>
        <begin position="13"/>
        <end position="83"/>
    </location>
</feature>